<proteinExistence type="predicted"/>
<organism evidence="1 2">
    <name type="scientific">Sphingomonas floccifaciens</name>
    <dbReference type="NCBI Taxonomy" id="1844115"/>
    <lineage>
        <taxon>Bacteria</taxon>
        <taxon>Pseudomonadati</taxon>
        <taxon>Pseudomonadota</taxon>
        <taxon>Alphaproteobacteria</taxon>
        <taxon>Sphingomonadales</taxon>
        <taxon>Sphingomonadaceae</taxon>
        <taxon>Sphingomonas</taxon>
    </lineage>
</organism>
<dbReference type="Proteomes" id="UP001597283">
    <property type="component" value="Unassembled WGS sequence"/>
</dbReference>
<evidence type="ECO:0000313" key="2">
    <source>
        <dbReference type="Proteomes" id="UP001597283"/>
    </source>
</evidence>
<dbReference type="RefSeq" id="WP_380941459.1">
    <property type="nucleotide sequence ID" value="NZ_JBHUFC010000006.1"/>
</dbReference>
<keyword evidence="2" id="KW-1185">Reference proteome</keyword>
<name>A0ABW4NG84_9SPHN</name>
<gene>
    <name evidence="1" type="ORF">ACFSC3_16145</name>
</gene>
<reference evidence="2" key="1">
    <citation type="journal article" date="2019" name="Int. J. Syst. Evol. Microbiol.">
        <title>The Global Catalogue of Microorganisms (GCM) 10K type strain sequencing project: providing services to taxonomists for standard genome sequencing and annotation.</title>
        <authorList>
            <consortium name="The Broad Institute Genomics Platform"/>
            <consortium name="The Broad Institute Genome Sequencing Center for Infectious Disease"/>
            <person name="Wu L."/>
            <person name="Ma J."/>
        </authorList>
    </citation>
    <scope>NUCLEOTIDE SEQUENCE [LARGE SCALE GENOMIC DNA]</scope>
    <source>
        <strain evidence="2">Q85</strain>
    </source>
</reference>
<sequence length="194" mass="20544">MAVSGFKGFGWLLGIAVVSPACYMVSSQVAAERGRVEAVEMAILDAKKDIRALETEFDTRANLAQLERWNGDILSLSAPRPEQYVSSDAQLASLRPMEGGQQYASLVVPAATNVTLAEVKPVAQPSVKITLPKTTPVQTAEAPVAPPVLQKAVASAVIAKPRVQKVAMVDSGLLSDATFGDLVSSARREKGTLR</sequence>
<protein>
    <submittedName>
        <fullName evidence="1">Uncharacterized protein</fullName>
    </submittedName>
</protein>
<comment type="caution">
    <text evidence="1">The sequence shown here is derived from an EMBL/GenBank/DDBJ whole genome shotgun (WGS) entry which is preliminary data.</text>
</comment>
<accession>A0ABW4NG84</accession>
<evidence type="ECO:0000313" key="1">
    <source>
        <dbReference type="EMBL" id="MFD1789094.1"/>
    </source>
</evidence>
<dbReference type="EMBL" id="JBHUFC010000006">
    <property type="protein sequence ID" value="MFD1789094.1"/>
    <property type="molecule type" value="Genomic_DNA"/>
</dbReference>